<name>A0A2V4DRR1_9GAMM</name>
<reference evidence="10 11" key="1">
    <citation type="submission" date="2018-05" db="EMBL/GenBank/DDBJ databases">
        <title>Reference genomes for bee gut microbiota database.</title>
        <authorList>
            <person name="Ellegaard K.M."/>
        </authorList>
    </citation>
    <scope>NUCLEOTIDE SEQUENCE [LARGE SCALE GENOMIC DNA]</scope>
    <source>
        <strain evidence="10 11">ESL0177</strain>
    </source>
</reference>
<evidence type="ECO:0000256" key="7">
    <source>
        <dbReference type="ARBA" id="ARBA00024739"/>
    </source>
</evidence>
<keyword evidence="6" id="KW-0804">Transcription</keyword>
<keyword evidence="10" id="KW-0966">Cell projection</keyword>
<keyword evidence="3" id="KW-0678">Repressor</keyword>
<gene>
    <name evidence="10" type="primary">flgM</name>
    <name evidence="10" type="ORF">DKK79_14015</name>
</gene>
<dbReference type="AlphaFoldDB" id="A0A2V4DRR1"/>
<evidence type="ECO:0000259" key="9">
    <source>
        <dbReference type="Pfam" id="PF04316"/>
    </source>
</evidence>
<keyword evidence="10" id="KW-0282">Flagellum</keyword>
<dbReference type="GO" id="GO:0044781">
    <property type="term" value="P:bacterial-type flagellum organization"/>
    <property type="evidence" value="ECO:0007669"/>
    <property type="project" value="UniProtKB-KW"/>
</dbReference>
<dbReference type="NCBIfam" id="TIGR03824">
    <property type="entry name" value="FlgM_jcvi"/>
    <property type="match status" value="1"/>
</dbReference>
<dbReference type="EMBL" id="QGLP01000010">
    <property type="protein sequence ID" value="PXZ02581.1"/>
    <property type="molecule type" value="Genomic_DNA"/>
</dbReference>
<dbReference type="Pfam" id="PF04316">
    <property type="entry name" value="FlgM"/>
    <property type="match status" value="1"/>
</dbReference>
<evidence type="ECO:0000313" key="11">
    <source>
        <dbReference type="Proteomes" id="UP000247483"/>
    </source>
</evidence>
<dbReference type="Proteomes" id="UP000247483">
    <property type="component" value="Unassembled WGS sequence"/>
</dbReference>
<accession>A0A2V4DRR1</accession>
<dbReference type="InterPro" id="IPR007412">
    <property type="entry name" value="FlgM"/>
</dbReference>
<comment type="similarity">
    <text evidence="1">Belongs to the FlgM family.</text>
</comment>
<evidence type="ECO:0000256" key="3">
    <source>
        <dbReference type="ARBA" id="ARBA00022491"/>
    </source>
</evidence>
<proteinExistence type="inferred from homology"/>
<feature type="domain" description="Anti-sigma-28 factor FlgM C-terminal" evidence="9">
    <location>
        <begin position="48"/>
        <end position="90"/>
    </location>
</feature>
<evidence type="ECO:0000256" key="2">
    <source>
        <dbReference type="ARBA" id="ARBA00017823"/>
    </source>
</evidence>
<dbReference type="RefSeq" id="WP_034883570.1">
    <property type="nucleotide sequence ID" value="NZ_QGLP01000010.1"/>
</dbReference>
<dbReference type="GO" id="GO:0045892">
    <property type="term" value="P:negative regulation of DNA-templated transcription"/>
    <property type="evidence" value="ECO:0007669"/>
    <property type="project" value="InterPro"/>
</dbReference>
<evidence type="ECO:0000256" key="5">
    <source>
        <dbReference type="ARBA" id="ARBA00023015"/>
    </source>
</evidence>
<evidence type="ECO:0000256" key="4">
    <source>
        <dbReference type="ARBA" id="ARBA00022795"/>
    </source>
</evidence>
<keyword evidence="4" id="KW-1005">Bacterial flagellum biogenesis</keyword>
<dbReference type="SUPFAM" id="SSF101498">
    <property type="entry name" value="Anti-sigma factor FlgM"/>
    <property type="match status" value="1"/>
</dbReference>
<evidence type="ECO:0000313" key="10">
    <source>
        <dbReference type="EMBL" id="PXZ02581.1"/>
    </source>
</evidence>
<keyword evidence="10" id="KW-0969">Cilium</keyword>
<sequence length="99" mass="11019">MSIDATKKVTTVSGLPNRNLINKQNKKTRVSAPQSSSLTFNSNVKLNQNTIAMLHSTENDIDINKIEKIKQAITEGKLAINPHKIADEIIKQTFENIDC</sequence>
<organism evidence="10 11">
    <name type="scientific">Gilliamella apicola</name>
    <dbReference type="NCBI Taxonomy" id="1196095"/>
    <lineage>
        <taxon>Bacteria</taxon>
        <taxon>Pseudomonadati</taxon>
        <taxon>Pseudomonadota</taxon>
        <taxon>Gammaproteobacteria</taxon>
        <taxon>Orbales</taxon>
        <taxon>Orbaceae</taxon>
        <taxon>Gilliamella</taxon>
    </lineage>
</organism>
<dbReference type="InterPro" id="IPR035890">
    <property type="entry name" value="Anti-sigma-28_factor_FlgM_sf"/>
</dbReference>
<evidence type="ECO:0000256" key="1">
    <source>
        <dbReference type="ARBA" id="ARBA00005322"/>
    </source>
</evidence>
<evidence type="ECO:0000256" key="6">
    <source>
        <dbReference type="ARBA" id="ARBA00023163"/>
    </source>
</evidence>
<evidence type="ECO:0000256" key="8">
    <source>
        <dbReference type="ARBA" id="ARBA00030117"/>
    </source>
</evidence>
<comment type="function">
    <text evidence="7">Responsible for the coupling of flagellin expression to flagellar assembly by preventing expression of the flagellin genes when a component of the middle class of proteins is defective. It negatively regulates flagellar genes by inhibiting the activity of FliA by directly binding to FliA.</text>
</comment>
<protein>
    <recommendedName>
        <fullName evidence="2">Negative regulator of flagellin synthesis</fullName>
    </recommendedName>
    <alternativeName>
        <fullName evidence="8">Anti-sigma-28 factor</fullName>
    </alternativeName>
</protein>
<comment type="caution">
    <text evidence="10">The sequence shown here is derived from an EMBL/GenBank/DDBJ whole genome shotgun (WGS) entry which is preliminary data.</text>
</comment>
<dbReference type="InterPro" id="IPR031316">
    <property type="entry name" value="FlgM_C"/>
</dbReference>
<keyword evidence="5" id="KW-0805">Transcription regulation</keyword>